<evidence type="ECO:0000256" key="1">
    <source>
        <dbReference type="SAM" id="Phobius"/>
    </source>
</evidence>
<feature type="transmembrane region" description="Helical" evidence="1">
    <location>
        <begin position="115"/>
        <end position="135"/>
    </location>
</feature>
<dbReference type="EMBL" id="UGHX01000001">
    <property type="protein sequence ID" value="STP10764.1"/>
    <property type="molecule type" value="Genomic_DNA"/>
</dbReference>
<feature type="transmembrane region" description="Helical" evidence="1">
    <location>
        <begin position="60"/>
        <end position="78"/>
    </location>
</feature>
<keyword evidence="1" id="KW-0812">Transmembrane</keyword>
<dbReference type="PANTHER" id="PTHR34989:SF1">
    <property type="entry name" value="PROTEIN HDED"/>
    <property type="match status" value="1"/>
</dbReference>
<sequence length="169" mass="18651">MNLKSILWLAFSLSLIILGIVCIANPDNTMIVLAYLVGFIMLFSGLGSLVYFFQTRFMMILIDGLLSCVFGLILLFGGEEIAQNFIPLLIALWLILKGILWLIHAWRLSKVSNLASGVMIMGGLYVLLGVLFVIFPEVLATLISLILGITLIISGGIGLIFWNSLRKMQ</sequence>
<keyword evidence="1" id="KW-0472">Membrane</keyword>
<gene>
    <name evidence="3" type="ORF">NCTC12219_00644</name>
    <name evidence="2" type="ORF">NCTC12221_01138</name>
</gene>
<feature type="transmembrane region" description="Helical" evidence="1">
    <location>
        <begin position="141"/>
        <end position="162"/>
    </location>
</feature>
<evidence type="ECO:0000313" key="3">
    <source>
        <dbReference type="EMBL" id="STP10764.1"/>
    </source>
</evidence>
<dbReference type="GO" id="GO:0005886">
    <property type="term" value="C:plasma membrane"/>
    <property type="evidence" value="ECO:0007669"/>
    <property type="project" value="TreeGrafter"/>
</dbReference>
<dbReference type="PANTHER" id="PTHR34989">
    <property type="entry name" value="PROTEIN HDED"/>
    <property type="match status" value="1"/>
</dbReference>
<evidence type="ECO:0000313" key="4">
    <source>
        <dbReference type="Proteomes" id="UP000255103"/>
    </source>
</evidence>
<organism evidence="2 5">
    <name type="scientific">Helicobacter cinaedi</name>
    <dbReference type="NCBI Taxonomy" id="213"/>
    <lineage>
        <taxon>Bacteria</taxon>
        <taxon>Pseudomonadati</taxon>
        <taxon>Campylobacterota</taxon>
        <taxon>Epsilonproteobacteria</taxon>
        <taxon>Campylobacterales</taxon>
        <taxon>Helicobacteraceae</taxon>
        <taxon>Helicobacter</taxon>
    </lineage>
</organism>
<dbReference type="AlphaFoldDB" id="A0A377JRP7"/>
<dbReference type="InterPro" id="IPR052712">
    <property type="entry name" value="Acid_resist_chaperone_HdeD"/>
</dbReference>
<feature type="transmembrane region" description="Helical" evidence="1">
    <location>
        <begin position="32"/>
        <end position="53"/>
    </location>
</feature>
<evidence type="ECO:0000313" key="5">
    <source>
        <dbReference type="Proteomes" id="UP000255335"/>
    </source>
</evidence>
<dbReference type="Proteomes" id="UP000255103">
    <property type="component" value="Unassembled WGS sequence"/>
</dbReference>
<keyword evidence="1" id="KW-1133">Transmembrane helix</keyword>
<dbReference type="RefSeq" id="WP_034589004.1">
    <property type="nucleotide sequence ID" value="NZ_UGHX01000001.1"/>
</dbReference>
<name>A0A377JRP7_9HELI</name>
<proteinExistence type="predicted"/>
<protein>
    <submittedName>
        <fullName evidence="2">Uncharacterized conserved protein</fullName>
    </submittedName>
</protein>
<accession>A0A377JRP7</accession>
<feature type="transmembrane region" description="Helical" evidence="1">
    <location>
        <begin position="84"/>
        <end position="103"/>
    </location>
</feature>
<reference evidence="4 5" key="1">
    <citation type="submission" date="2018-06" db="EMBL/GenBank/DDBJ databases">
        <authorList>
            <consortium name="Pathogen Informatics"/>
            <person name="Doyle S."/>
        </authorList>
    </citation>
    <scope>NUCLEOTIDE SEQUENCE [LARGE SCALE GENOMIC DNA]</scope>
    <source>
        <strain evidence="3 4">NCTC12219</strain>
        <strain evidence="2 5">NCTC12221</strain>
    </source>
</reference>
<dbReference type="EMBL" id="UGHZ01000001">
    <property type="protein sequence ID" value="STP09692.1"/>
    <property type="molecule type" value="Genomic_DNA"/>
</dbReference>
<evidence type="ECO:0000313" key="2">
    <source>
        <dbReference type="EMBL" id="STP09692.1"/>
    </source>
</evidence>
<dbReference type="Proteomes" id="UP000255335">
    <property type="component" value="Unassembled WGS sequence"/>
</dbReference>
<dbReference type="InterPro" id="IPR005325">
    <property type="entry name" value="DUF308_memb"/>
</dbReference>
<dbReference type="Pfam" id="PF03729">
    <property type="entry name" value="DUF308"/>
    <property type="match status" value="2"/>
</dbReference>